<organism evidence="1 2">
    <name type="scientific">Methylobacterium brachiatum</name>
    <dbReference type="NCBI Taxonomy" id="269660"/>
    <lineage>
        <taxon>Bacteria</taxon>
        <taxon>Pseudomonadati</taxon>
        <taxon>Pseudomonadota</taxon>
        <taxon>Alphaproteobacteria</taxon>
        <taxon>Hyphomicrobiales</taxon>
        <taxon>Methylobacteriaceae</taxon>
        <taxon>Methylobacterium</taxon>
    </lineage>
</organism>
<dbReference type="InterPro" id="IPR009593">
    <property type="entry name" value="DUF1203"/>
</dbReference>
<proteinExistence type="predicted"/>
<comment type="caution">
    <text evidence="1">The sequence shown here is derived from an EMBL/GenBank/DDBJ whole genome shotgun (WGS) entry which is preliminary data.</text>
</comment>
<dbReference type="EMBL" id="JBELQD010000069">
    <property type="protein sequence ID" value="MER2291985.1"/>
    <property type="molecule type" value="Genomic_DNA"/>
</dbReference>
<keyword evidence="2" id="KW-1185">Reference proteome</keyword>
<sequence>MTRYRCIPIDAAVADRFRRSGRDDFDNPLRRVTATGAGGFPCRRCLLCAEPGAPMLLGSYDLGRPRGIYWTPSPIFLHAQACPGFEAADVVAPIIRANALVSVRAYDAEDLCLYDLGHVCPGMEVDAPLLRALDDPRTAFVNVHTARPGCLLSRVERVAATSSAAP</sequence>
<reference evidence="1" key="1">
    <citation type="submission" date="2024-06" db="EMBL/GenBank/DDBJ databases">
        <authorList>
            <person name="Campbell A.G."/>
        </authorList>
    </citation>
    <scope>NUCLEOTIDE SEQUENCE</scope>
    <source>
        <strain evidence="1">EM17</strain>
    </source>
</reference>
<dbReference type="Proteomes" id="UP001432995">
    <property type="component" value="Unassembled WGS sequence"/>
</dbReference>
<dbReference type="PIRSF" id="PIRSF034110">
    <property type="entry name" value="DUF1203"/>
    <property type="match status" value="1"/>
</dbReference>
<evidence type="ECO:0000313" key="2">
    <source>
        <dbReference type="Proteomes" id="UP001432995"/>
    </source>
</evidence>
<gene>
    <name evidence="1" type="ORF">ABS770_27390</name>
</gene>
<accession>A0ABV1RAX8</accession>
<dbReference type="Pfam" id="PF06718">
    <property type="entry name" value="DUF1203"/>
    <property type="match status" value="1"/>
</dbReference>
<name>A0ABV1RAX8_9HYPH</name>
<protein>
    <submittedName>
        <fullName evidence="1">DUF1203 domain-containing protein</fullName>
    </submittedName>
</protein>
<dbReference type="RefSeq" id="WP_350381368.1">
    <property type="nucleotide sequence ID" value="NZ_JBELQD010000069.1"/>
</dbReference>
<evidence type="ECO:0000313" key="1">
    <source>
        <dbReference type="EMBL" id="MER2291985.1"/>
    </source>
</evidence>